<accession>A0ABV9HBF0</accession>
<keyword evidence="1" id="KW-0472">Membrane</keyword>
<keyword evidence="1" id="KW-1133">Transmembrane helix</keyword>
<protein>
    <recommendedName>
        <fullName evidence="4">MFS transporter</fullName>
    </recommendedName>
</protein>
<dbReference type="InterPro" id="IPR036259">
    <property type="entry name" value="MFS_trans_sf"/>
</dbReference>
<dbReference type="Proteomes" id="UP001596011">
    <property type="component" value="Unassembled WGS sequence"/>
</dbReference>
<keyword evidence="3" id="KW-1185">Reference proteome</keyword>
<dbReference type="SUPFAM" id="SSF103473">
    <property type="entry name" value="MFS general substrate transporter"/>
    <property type="match status" value="1"/>
</dbReference>
<keyword evidence="1" id="KW-0812">Transmembrane</keyword>
<evidence type="ECO:0008006" key="4">
    <source>
        <dbReference type="Google" id="ProtNLM"/>
    </source>
</evidence>
<organism evidence="2 3">
    <name type="scientific">Promicromonospora alba</name>
    <dbReference type="NCBI Taxonomy" id="1616110"/>
    <lineage>
        <taxon>Bacteria</taxon>
        <taxon>Bacillati</taxon>
        <taxon>Actinomycetota</taxon>
        <taxon>Actinomycetes</taxon>
        <taxon>Micrococcales</taxon>
        <taxon>Promicromonosporaceae</taxon>
        <taxon>Promicromonospora</taxon>
    </lineage>
</organism>
<gene>
    <name evidence="2" type="ORF">ACFO6V_00350</name>
</gene>
<evidence type="ECO:0000313" key="2">
    <source>
        <dbReference type="EMBL" id="MFC4626659.1"/>
    </source>
</evidence>
<dbReference type="EMBL" id="JBHSFI010000001">
    <property type="protein sequence ID" value="MFC4626659.1"/>
    <property type="molecule type" value="Genomic_DNA"/>
</dbReference>
<comment type="caution">
    <text evidence="2">The sequence shown here is derived from an EMBL/GenBank/DDBJ whole genome shotgun (WGS) entry which is preliminary data.</text>
</comment>
<evidence type="ECO:0000313" key="3">
    <source>
        <dbReference type="Proteomes" id="UP001596011"/>
    </source>
</evidence>
<dbReference type="Gene3D" id="1.20.1250.20">
    <property type="entry name" value="MFS general substrate transporter like domains"/>
    <property type="match status" value="1"/>
</dbReference>
<proteinExistence type="predicted"/>
<name>A0ABV9HBF0_9MICO</name>
<reference evidence="3" key="1">
    <citation type="journal article" date="2019" name="Int. J. Syst. Evol. Microbiol.">
        <title>The Global Catalogue of Microorganisms (GCM) 10K type strain sequencing project: providing services to taxonomists for standard genome sequencing and annotation.</title>
        <authorList>
            <consortium name="The Broad Institute Genomics Platform"/>
            <consortium name="The Broad Institute Genome Sequencing Center for Infectious Disease"/>
            <person name="Wu L."/>
            <person name="Ma J."/>
        </authorList>
    </citation>
    <scope>NUCLEOTIDE SEQUENCE [LARGE SCALE GENOMIC DNA]</scope>
    <source>
        <strain evidence="3">CCUG 42722</strain>
    </source>
</reference>
<sequence length="86" mass="8595">MPHSHSLSQLARGVGIAAVGRATTLFANASTGGALLSGALAGVSNQYLGYTATLVISGGITLLAALLFAFARTEHAGHSSSRRLTG</sequence>
<feature type="transmembrane region" description="Helical" evidence="1">
    <location>
        <begin position="47"/>
        <end position="71"/>
    </location>
</feature>
<evidence type="ECO:0000256" key="1">
    <source>
        <dbReference type="SAM" id="Phobius"/>
    </source>
</evidence>
<dbReference type="RefSeq" id="WP_377130986.1">
    <property type="nucleotide sequence ID" value="NZ_JBHSFI010000001.1"/>
</dbReference>